<dbReference type="SMART" id="SM00388">
    <property type="entry name" value="HisKA"/>
    <property type="match status" value="1"/>
</dbReference>
<evidence type="ECO:0000256" key="3">
    <source>
        <dbReference type="ARBA" id="ARBA00022553"/>
    </source>
</evidence>
<keyword evidence="3" id="KW-0597">Phosphoprotein</keyword>
<dbReference type="PANTHER" id="PTHR43102:SF2">
    <property type="entry name" value="GAF DOMAIN-CONTAINING PROTEIN"/>
    <property type="match status" value="1"/>
</dbReference>
<protein>
    <recommendedName>
        <fullName evidence="2">histidine kinase</fullName>
        <ecNumber evidence="2">2.7.13.3</ecNumber>
    </recommendedName>
</protein>
<feature type="domain" description="Histidine kinase" evidence="4">
    <location>
        <begin position="187"/>
        <end position="401"/>
    </location>
</feature>
<dbReference type="InterPro" id="IPR036097">
    <property type="entry name" value="HisK_dim/P_sf"/>
</dbReference>
<proteinExistence type="predicted"/>
<dbReference type="InterPro" id="IPR003018">
    <property type="entry name" value="GAF"/>
</dbReference>
<keyword evidence="5" id="KW-0418">Kinase</keyword>
<dbReference type="Pfam" id="PF00512">
    <property type="entry name" value="HisKA"/>
    <property type="match status" value="1"/>
</dbReference>
<evidence type="ECO:0000259" key="4">
    <source>
        <dbReference type="PROSITE" id="PS50109"/>
    </source>
</evidence>
<keyword evidence="5" id="KW-0808">Transferase</keyword>
<dbReference type="SMART" id="SM00065">
    <property type="entry name" value="GAF"/>
    <property type="match status" value="1"/>
</dbReference>
<dbReference type="CDD" id="cd00082">
    <property type="entry name" value="HisKA"/>
    <property type="match status" value="1"/>
</dbReference>
<dbReference type="SUPFAM" id="SSF47384">
    <property type="entry name" value="Homodimeric domain of signal transducing histidine kinase"/>
    <property type="match status" value="1"/>
</dbReference>
<keyword evidence="6" id="KW-1185">Reference proteome</keyword>
<dbReference type="InterPro" id="IPR005467">
    <property type="entry name" value="His_kinase_dom"/>
</dbReference>
<evidence type="ECO:0000256" key="1">
    <source>
        <dbReference type="ARBA" id="ARBA00000085"/>
    </source>
</evidence>
<dbReference type="GO" id="GO:0000155">
    <property type="term" value="F:phosphorelay sensor kinase activity"/>
    <property type="evidence" value="ECO:0007669"/>
    <property type="project" value="InterPro"/>
</dbReference>
<dbReference type="PROSITE" id="PS50109">
    <property type="entry name" value="HIS_KIN"/>
    <property type="match status" value="1"/>
</dbReference>
<dbReference type="CDD" id="cd00075">
    <property type="entry name" value="HATPase"/>
    <property type="match status" value="1"/>
</dbReference>
<comment type="caution">
    <text evidence="5">The sequence shown here is derived from an EMBL/GenBank/DDBJ whole genome shotgun (WGS) entry which is preliminary data.</text>
</comment>
<dbReference type="EC" id="2.7.13.3" evidence="2"/>
<dbReference type="InterPro" id="IPR003594">
    <property type="entry name" value="HATPase_dom"/>
</dbReference>
<name>A0A5D0QZS1_9FLAO</name>
<sequence length="402" mass="45237">MIVPTFPSNEKQRQHAVEQYNLLDTLPEASYDEITSLASFITDAPISLITLLDNDRNFFKSAHGFPDTESPRDMSFCGHAIISDHPITIIEDARKDARFKDNPLVVNQNAVFYAGVPLVNLEGYRLGTLCVFDTEPKTLNDKQIMTLKVLASQVMRLFEQQLVNLKLENLKEELLIRNENLKKFANVVSHDLKSPLANMTSLIDLVESDFEKYASPESLEYLQLLKDSSSSLRHYIDGLLMFYSYSELEKSGSETLDFDEFMNHIKNLCQIDSEEVVFNYTKDVGEIIVNKSALSQILVNLISNAVKYNDKQQTRIDVSFSKNETDYMFEVKDNGPGIPLGEEIAVFDLFSVYGVDKYENKGTGIGLATVKKLVESLGGRITVSASKDGGCVFVFNLKRLGN</sequence>
<accession>A0A5D0QZS1</accession>
<dbReference type="Gene3D" id="3.30.565.10">
    <property type="entry name" value="Histidine kinase-like ATPase, C-terminal domain"/>
    <property type="match status" value="1"/>
</dbReference>
<dbReference type="InterPro" id="IPR003661">
    <property type="entry name" value="HisK_dim/P_dom"/>
</dbReference>
<dbReference type="RefSeq" id="WP_066250711.1">
    <property type="nucleotide sequence ID" value="NZ_VSKL01000001.1"/>
</dbReference>
<dbReference type="InterPro" id="IPR029016">
    <property type="entry name" value="GAF-like_dom_sf"/>
</dbReference>
<dbReference type="SUPFAM" id="SSF55874">
    <property type="entry name" value="ATPase domain of HSP90 chaperone/DNA topoisomerase II/histidine kinase"/>
    <property type="match status" value="1"/>
</dbReference>
<dbReference type="PANTHER" id="PTHR43102">
    <property type="entry name" value="SLR1143 PROTEIN"/>
    <property type="match status" value="1"/>
</dbReference>
<evidence type="ECO:0000256" key="2">
    <source>
        <dbReference type="ARBA" id="ARBA00012438"/>
    </source>
</evidence>
<dbReference type="InterPro" id="IPR004358">
    <property type="entry name" value="Sig_transdc_His_kin-like_C"/>
</dbReference>
<dbReference type="Proteomes" id="UP000324358">
    <property type="component" value="Unassembled WGS sequence"/>
</dbReference>
<dbReference type="SUPFAM" id="SSF55781">
    <property type="entry name" value="GAF domain-like"/>
    <property type="match status" value="1"/>
</dbReference>
<dbReference type="OrthoDB" id="9811889at2"/>
<organism evidence="5 6">
    <name type="scientific">Bizionia algoritergicola</name>
    <dbReference type="NCBI Taxonomy" id="291187"/>
    <lineage>
        <taxon>Bacteria</taxon>
        <taxon>Pseudomonadati</taxon>
        <taxon>Bacteroidota</taxon>
        <taxon>Flavobacteriia</taxon>
        <taxon>Flavobacteriales</taxon>
        <taxon>Flavobacteriaceae</taxon>
        <taxon>Bizionia</taxon>
    </lineage>
</organism>
<dbReference type="Pfam" id="PF13185">
    <property type="entry name" value="GAF_2"/>
    <property type="match status" value="1"/>
</dbReference>
<evidence type="ECO:0000313" key="6">
    <source>
        <dbReference type="Proteomes" id="UP000324358"/>
    </source>
</evidence>
<reference evidence="5 6" key="1">
    <citation type="submission" date="2019-08" db="EMBL/GenBank/DDBJ databases">
        <title>Genomes of Antarctic Bizionia species.</title>
        <authorList>
            <person name="Bowman J.P."/>
        </authorList>
    </citation>
    <scope>NUCLEOTIDE SEQUENCE [LARGE SCALE GENOMIC DNA]</scope>
    <source>
        <strain evidence="5 6">APA-1</strain>
    </source>
</reference>
<dbReference type="SMART" id="SM00387">
    <property type="entry name" value="HATPase_c"/>
    <property type="match status" value="1"/>
</dbReference>
<gene>
    <name evidence="5" type="ORF">ES675_01105</name>
</gene>
<dbReference type="AlphaFoldDB" id="A0A5D0QZS1"/>
<evidence type="ECO:0000313" key="5">
    <source>
        <dbReference type="EMBL" id="TYB74762.1"/>
    </source>
</evidence>
<dbReference type="Gene3D" id="1.10.287.130">
    <property type="match status" value="1"/>
</dbReference>
<comment type="catalytic activity">
    <reaction evidence="1">
        <text>ATP + protein L-histidine = ADP + protein N-phospho-L-histidine.</text>
        <dbReference type="EC" id="2.7.13.3"/>
    </reaction>
</comment>
<dbReference type="InterPro" id="IPR036890">
    <property type="entry name" value="HATPase_C_sf"/>
</dbReference>
<dbReference type="PRINTS" id="PR00344">
    <property type="entry name" value="BCTRLSENSOR"/>
</dbReference>
<dbReference type="EMBL" id="VSKL01000001">
    <property type="protein sequence ID" value="TYB74762.1"/>
    <property type="molecule type" value="Genomic_DNA"/>
</dbReference>
<dbReference type="Pfam" id="PF02518">
    <property type="entry name" value="HATPase_c"/>
    <property type="match status" value="1"/>
</dbReference>
<dbReference type="Gene3D" id="3.30.450.40">
    <property type="match status" value="1"/>
</dbReference>